<dbReference type="Pfam" id="PF02687">
    <property type="entry name" value="FtsX"/>
    <property type="match status" value="2"/>
</dbReference>
<feature type="domain" description="ABC3 transporter permease C-terminal" evidence="9">
    <location>
        <begin position="295"/>
        <end position="416"/>
    </location>
</feature>
<feature type="transmembrane region" description="Helical" evidence="8">
    <location>
        <begin position="338"/>
        <end position="371"/>
    </location>
</feature>
<feature type="transmembrane region" description="Helical" evidence="8">
    <location>
        <begin position="383"/>
        <end position="406"/>
    </location>
</feature>
<keyword evidence="3 8" id="KW-0812">Transmembrane</keyword>
<protein>
    <submittedName>
        <fullName evidence="10">FtsX-like permease family protein</fullName>
    </submittedName>
</protein>
<feature type="region of interest" description="Disordered" evidence="7">
    <location>
        <begin position="76"/>
        <end position="96"/>
    </location>
</feature>
<evidence type="ECO:0000256" key="7">
    <source>
        <dbReference type="SAM" id="MobiDB-lite"/>
    </source>
</evidence>
<dbReference type="PANTHER" id="PTHR30572">
    <property type="entry name" value="MEMBRANE COMPONENT OF TRANSPORTER-RELATED"/>
    <property type="match status" value="1"/>
</dbReference>
<proteinExistence type="inferred from homology"/>
<evidence type="ECO:0000256" key="4">
    <source>
        <dbReference type="ARBA" id="ARBA00022989"/>
    </source>
</evidence>
<dbReference type="EMBL" id="JAAWVT010000006">
    <property type="protein sequence ID" value="NKG21722.1"/>
    <property type="molecule type" value="Genomic_DNA"/>
</dbReference>
<keyword evidence="4 8" id="KW-1133">Transmembrane helix</keyword>
<evidence type="ECO:0000259" key="9">
    <source>
        <dbReference type="Pfam" id="PF02687"/>
    </source>
</evidence>
<evidence type="ECO:0000256" key="6">
    <source>
        <dbReference type="ARBA" id="ARBA00038076"/>
    </source>
</evidence>
<feature type="transmembrane region" description="Helical" evidence="8">
    <location>
        <begin position="780"/>
        <end position="805"/>
    </location>
</feature>
<keyword evidence="11" id="KW-1185">Reference proteome</keyword>
<evidence type="ECO:0000256" key="1">
    <source>
        <dbReference type="ARBA" id="ARBA00004651"/>
    </source>
</evidence>
<comment type="caution">
    <text evidence="10">The sequence shown here is derived from an EMBL/GenBank/DDBJ whole genome shotgun (WGS) entry which is preliminary data.</text>
</comment>
<evidence type="ECO:0000256" key="3">
    <source>
        <dbReference type="ARBA" id="ARBA00022692"/>
    </source>
</evidence>
<sequence>MLQLAFANLKTYSRRFIAVTLAVMIGTAFLAATLMVNASATETLKNSLGSAYANADLVVTGDYTAAYDAYEAEHPYSETTSDGANQSAGEPKSSSYSLGAKARNAINDVAGVEATHAASNFGVSVRAGSKDYYASLNTAAKDPKLSNTVLETGSLPTGSDEATVDSTYAKEYNISIGDVLDLGAATSTDKQINRQVKVTGTTASSNDPMSGSVMNLTITDSLLDALDGDDPVEYSQIVVKLSDSADIAATKNSITAALKGTGVEYAQVLTPDEQIVKDVASFSGGSDQLTIVLLVFALIALVVTGLVVMNTFAVLIAQRTRELALMRTLGAVRSQIRSSVLVEALVIGVLASAAGVLLAVGIMATLIAILANTVAEMSFVTLAVSPMAIGLPILAGTIITLVAAWVPARKAMSVSPLAALRPAEDAAVGNKAGKLRIIVGLLLVIVGAAALAYGAIKGDILIAFGGGMLSFPGVLMLGSLFLPKTVSAIGALTSGGTVPGKLASLNAVRNPGRTTATATALLIGVTLVSMMMVGAQTAKSSLGDALGSEFLVDIEVNDYQGTTFSPEAITKAKELAGVQALTKLTSVGTTEEGQDIMAADPADLKAVLNSNKQVPGNGEVLVSSYYEGTTLKATGFGDKTGELKLLVSENESMIPVITWQTAETMLGVTEASAAKDRDSLSVLWVKTDDSLDAAALRTLSTDMASALGVEEAAMGGGVMMKQMFNTVIDMLLMIVSGLLAVAVLIALIGVANTLSLSVLERTRENSLLRALGLTRKQLKRMLATEAVLIGGVAALLGVLLGSVYGLLGAQSVMGAFGAMSISIPWLQLIAVIAVSVIAALAASIVPARRAAKLAPVQGLASE</sequence>
<evidence type="ECO:0000256" key="5">
    <source>
        <dbReference type="ARBA" id="ARBA00023136"/>
    </source>
</evidence>
<feature type="transmembrane region" description="Helical" evidence="8">
    <location>
        <begin position="291"/>
        <end position="317"/>
    </location>
</feature>
<feature type="transmembrane region" description="Helical" evidence="8">
    <location>
        <begin position="437"/>
        <end position="456"/>
    </location>
</feature>
<evidence type="ECO:0000256" key="8">
    <source>
        <dbReference type="SAM" id="Phobius"/>
    </source>
</evidence>
<dbReference type="Proteomes" id="UP000746595">
    <property type="component" value="Unassembled WGS sequence"/>
</dbReference>
<gene>
    <name evidence="10" type="ORF">HED64_13525</name>
</gene>
<evidence type="ECO:0000256" key="2">
    <source>
        <dbReference type="ARBA" id="ARBA00022475"/>
    </source>
</evidence>
<evidence type="ECO:0000313" key="10">
    <source>
        <dbReference type="EMBL" id="NKG21722.1"/>
    </source>
</evidence>
<feature type="transmembrane region" description="Helical" evidence="8">
    <location>
        <begin position="730"/>
        <end position="759"/>
    </location>
</feature>
<feature type="transmembrane region" description="Helical" evidence="8">
    <location>
        <begin position="516"/>
        <end position="535"/>
    </location>
</feature>
<feature type="domain" description="ABC3 transporter permease C-terminal" evidence="9">
    <location>
        <begin position="738"/>
        <end position="855"/>
    </location>
</feature>
<dbReference type="InterPro" id="IPR003838">
    <property type="entry name" value="ABC3_permease_C"/>
</dbReference>
<feature type="transmembrane region" description="Helical" evidence="8">
    <location>
        <begin position="462"/>
        <end position="482"/>
    </location>
</feature>
<comment type="similarity">
    <text evidence="6">Belongs to the ABC-4 integral membrane protein family.</text>
</comment>
<accession>A0ABX1G8H2</accession>
<name>A0ABX1G8H2_9MICC</name>
<dbReference type="InterPro" id="IPR050250">
    <property type="entry name" value="Macrolide_Exporter_MacB"/>
</dbReference>
<reference evidence="10 11" key="1">
    <citation type="submission" date="2020-04" db="EMBL/GenBank/DDBJ databases">
        <title>Paeniglutamicibacter sp. ANT13_2, a novel actinomycete isolated from sediment in Antarctica.</title>
        <authorList>
            <person name="Sakdapetsiri C."/>
            <person name="Pinyakong O."/>
        </authorList>
    </citation>
    <scope>NUCLEOTIDE SEQUENCE [LARGE SCALE GENOMIC DNA]</scope>
    <source>
        <strain evidence="10 11">ANT13_2</strain>
    </source>
</reference>
<keyword evidence="5 8" id="KW-0472">Membrane</keyword>
<comment type="subcellular location">
    <subcellularLocation>
        <location evidence="1">Cell membrane</location>
        <topology evidence="1">Multi-pass membrane protein</topology>
    </subcellularLocation>
</comment>
<feature type="transmembrane region" description="Helical" evidence="8">
    <location>
        <begin position="825"/>
        <end position="845"/>
    </location>
</feature>
<dbReference type="PANTHER" id="PTHR30572:SF4">
    <property type="entry name" value="ABC TRANSPORTER PERMEASE YTRF"/>
    <property type="match status" value="1"/>
</dbReference>
<dbReference type="RefSeq" id="WP_168152554.1">
    <property type="nucleotide sequence ID" value="NZ_JAAWVT010000006.1"/>
</dbReference>
<keyword evidence="2" id="KW-1003">Cell membrane</keyword>
<evidence type="ECO:0000313" key="11">
    <source>
        <dbReference type="Proteomes" id="UP000746595"/>
    </source>
</evidence>
<feature type="transmembrane region" description="Helical" evidence="8">
    <location>
        <begin position="16"/>
        <end position="36"/>
    </location>
</feature>
<organism evidence="10 11">
    <name type="scientific">Paeniglutamicibacter terrestris</name>
    <dbReference type="NCBI Taxonomy" id="2723403"/>
    <lineage>
        <taxon>Bacteria</taxon>
        <taxon>Bacillati</taxon>
        <taxon>Actinomycetota</taxon>
        <taxon>Actinomycetes</taxon>
        <taxon>Micrococcales</taxon>
        <taxon>Micrococcaceae</taxon>
        <taxon>Paeniglutamicibacter</taxon>
    </lineage>
</organism>
<feature type="compositionally biased region" description="Polar residues" evidence="7">
    <location>
        <begin position="77"/>
        <end position="96"/>
    </location>
</feature>